<dbReference type="PROSITE" id="PS51123">
    <property type="entry name" value="OMPA_2"/>
    <property type="match status" value="1"/>
</dbReference>
<dbReference type="Proteomes" id="UP000738517">
    <property type="component" value="Unassembled WGS sequence"/>
</dbReference>
<evidence type="ECO:0000259" key="3">
    <source>
        <dbReference type="PROSITE" id="PS51123"/>
    </source>
</evidence>
<feature type="domain" description="OmpA-like" evidence="3">
    <location>
        <begin position="169"/>
        <end position="286"/>
    </location>
</feature>
<name>A0ABW9YMN4_9GAMM</name>
<evidence type="ECO:0000256" key="1">
    <source>
        <dbReference type="PROSITE-ProRule" id="PRU00473"/>
    </source>
</evidence>
<comment type="caution">
    <text evidence="4">The sequence shown here is derived from an EMBL/GenBank/DDBJ whole genome shotgun (WGS) entry which is preliminary data.</text>
</comment>
<evidence type="ECO:0000313" key="5">
    <source>
        <dbReference type="Proteomes" id="UP000738517"/>
    </source>
</evidence>
<feature type="chain" id="PRO_5046796032" evidence="2">
    <location>
        <begin position="21"/>
        <end position="291"/>
    </location>
</feature>
<accession>A0ABW9YMN4</accession>
<dbReference type="PANTHER" id="PTHR30329">
    <property type="entry name" value="STATOR ELEMENT OF FLAGELLAR MOTOR COMPLEX"/>
    <property type="match status" value="1"/>
</dbReference>
<keyword evidence="1" id="KW-0472">Membrane</keyword>
<protein>
    <submittedName>
        <fullName evidence="4">OmpA family protein</fullName>
    </submittedName>
</protein>
<dbReference type="PANTHER" id="PTHR30329:SF21">
    <property type="entry name" value="LIPOPROTEIN YIAD-RELATED"/>
    <property type="match status" value="1"/>
</dbReference>
<dbReference type="SUPFAM" id="SSF103088">
    <property type="entry name" value="OmpA-like"/>
    <property type="match status" value="1"/>
</dbReference>
<dbReference type="InterPro" id="IPR041544">
    <property type="entry name" value="MotY_N"/>
</dbReference>
<dbReference type="Pfam" id="PF18393">
    <property type="entry name" value="MotY_N"/>
    <property type="match status" value="1"/>
</dbReference>
<dbReference type="PRINTS" id="PR01023">
    <property type="entry name" value="NAFLGMOTY"/>
</dbReference>
<proteinExistence type="predicted"/>
<dbReference type="Pfam" id="PF00691">
    <property type="entry name" value="OmpA"/>
    <property type="match status" value="1"/>
</dbReference>
<dbReference type="InterPro" id="IPR006665">
    <property type="entry name" value="OmpA-like"/>
</dbReference>
<dbReference type="Gene3D" id="2.60.40.2540">
    <property type="match status" value="1"/>
</dbReference>
<keyword evidence="5" id="KW-1185">Reference proteome</keyword>
<keyword evidence="2" id="KW-0732">Signal</keyword>
<dbReference type="EMBL" id="RSEJ01000027">
    <property type="protein sequence ID" value="NBI55137.1"/>
    <property type="molecule type" value="Genomic_DNA"/>
</dbReference>
<dbReference type="Gene3D" id="3.30.1330.60">
    <property type="entry name" value="OmpA-like domain"/>
    <property type="match status" value="1"/>
</dbReference>
<dbReference type="InterPro" id="IPR050330">
    <property type="entry name" value="Bact_OuterMem_StrucFunc"/>
</dbReference>
<dbReference type="InterPro" id="IPR036737">
    <property type="entry name" value="OmpA-like_sf"/>
</dbReference>
<reference evidence="4 5" key="1">
    <citation type="journal article" date="2017" name="Int. J. Syst. Evol. Microbiol.">
        <title>Photobacterium alginatilyticum sp. nov., a marine bacterium isolated from bottom seawater.</title>
        <authorList>
            <person name="Wang X."/>
            <person name="Wang Y."/>
            <person name="Yang X."/>
            <person name="Sun H."/>
            <person name="Li B."/>
            <person name="Zhang X.H."/>
        </authorList>
    </citation>
    <scope>NUCLEOTIDE SEQUENCE [LARGE SCALE GENOMIC DNA]</scope>
    <source>
        <strain evidence="4 5">P03D4</strain>
    </source>
</reference>
<dbReference type="CDD" id="cd07185">
    <property type="entry name" value="OmpA_C-like"/>
    <property type="match status" value="1"/>
</dbReference>
<evidence type="ECO:0000313" key="4">
    <source>
        <dbReference type="EMBL" id="NBI55137.1"/>
    </source>
</evidence>
<organism evidence="4 5">
    <name type="scientific">Photobacterium alginatilyticum</name>
    <dbReference type="NCBI Taxonomy" id="1775171"/>
    <lineage>
        <taxon>Bacteria</taxon>
        <taxon>Pseudomonadati</taxon>
        <taxon>Pseudomonadota</taxon>
        <taxon>Gammaproteobacteria</taxon>
        <taxon>Vibrionales</taxon>
        <taxon>Vibrionaceae</taxon>
        <taxon>Photobacterium</taxon>
    </lineage>
</organism>
<sequence>MVRQSSFILLLLLASFSVYSQENVKVSALDNSRWAFSGDNTLCSIEHEIKGFGIAKLIAEAGEELRLELKSNEITNLTVLHSVYEISPVWKSNNAKFIDSLGDANNSNATGEIIVNKAGAIFERLKSGSWIKVIINAGRQLNDEIVLSNINFEAPAEAFVACRNSLIPVNYQQIRNNVFYFDSGSSDVSKNSHRTLMGIAEFVSATQSISKILVDGYSDSQGRTGVKLRMSRERAEEVASLLIEYGIPRSMLQIRSHGDRYPVEDNAEAAGRQKNRRVSVRLIKKSVVGRS</sequence>
<feature type="signal peptide" evidence="2">
    <location>
        <begin position="1"/>
        <end position="20"/>
    </location>
</feature>
<gene>
    <name evidence="4" type="ORF">EIZ48_21705</name>
</gene>
<evidence type="ECO:0000256" key="2">
    <source>
        <dbReference type="SAM" id="SignalP"/>
    </source>
</evidence>